<keyword evidence="2" id="KW-1185">Reference proteome</keyword>
<organism evidence="1 2">
    <name type="scientific">Botrytis byssoidea</name>
    <dbReference type="NCBI Taxonomy" id="139641"/>
    <lineage>
        <taxon>Eukaryota</taxon>
        <taxon>Fungi</taxon>
        <taxon>Dikarya</taxon>
        <taxon>Ascomycota</taxon>
        <taxon>Pezizomycotina</taxon>
        <taxon>Leotiomycetes</taxon>
        <taxon>Helotiales</taxon>
        <taxon>Sclerotiniaceae</taxon>
        <taxon>Botrytis</taxon>
    </lineage>
</organism>
<dbReference type="RefSeq" id="XP_038729287.1">
    <property type="nucleotide sequence ID" value="XM_038879731.1"/>
</dbReference>
<dbReference type="AlphaFoldDB" id="A0A9P5IAZ8"/>
<name>A0A9P5IAZ8_9HELO</name>
<accession>A0A9P5IAZ8</accession>
<proteinExistence type="predicted"/>
<gene>
    <name evidence="1" type="ORF">EAE97_009216</name>
</gene>
<protein>
    <submittedName>
        <fullName evidence="1">Uncharacterized protein</fullName>
    </submittedName>
</protein>
<dbReference type="Proteomes" id="UP000710849">
    <property type="component" value="Unassembled WGS sequence"/>
</dbReference>
<evidence type="ECO:0000313" key="1">
    <source>
        <dbReference type="EMBL" id="KAF7931007.1"/>
    </source>
</evidence>
<evidence type="ECO:0000313" key="2">
    <source>
        <dbReference type="Proteomes" id="UP000710849"/>
    </source>
</evidence>
<sequence length="198" mass="22085">MVGGYISWAFDHQNCHSIQQDHLLFILATHLTYNTFQHSTKLSSRIRTTLNALIMSNDILNDWFLVKLTRWEDGHETSSALLPVNISAGDTPSGLRNGLQAVYKRIWDYFTVIERDGNSSDRTNLPSGAAIREGDGIEGLSVDWQGLSAGDWPSQRTLVTEFNLPGIRGRLSTSNNAVIHCTVKDSRLDGISWCPPKN</sequence>
<dbReference type="EMBL" id="RCSW01000021">
    <property type="protein sequence ID" value="KAF7931007.1"/>
    <property type="molecule type" value="Genomic_DNA"/>
</dbReference>
<reference evidence="1 2" key="1">
    <citation type="journal article" date="2020" name="Genome Biol. Evol.">
        <title>Comparative genomics of Sclerotiniaceae.</title>
        <authorList>
            <person name="Valero Jimenez C.A."/>
            <person name="Steentjes M."/>
            <person name="Scholten O.E."/>
            <person name="Van Kan J.A.L."/>
        </authorList>
    </citation>
    <scope>NUCLEOTIDE SEQUENCE [LARGE SCALE GENOMIC DNA]</scope>
    <source>
        <strain evidence="1 2">MUCL 94</strain>
    </source>
</reference>
<comment type="caution">
    <text evidence="1">The sequence shown here is derived from an EMBL/GenBank/DDBJ whole genome shotgun (WGS) entry which is preliminary data.</text>
</comment>
<dbReference type="GeneID" id="62152804"/>